<reference evidence="1 2" key="1">
    <citation type="journal article" date="2022" name="Hortic Res">
        <title>A haplotype resolved chromosomal level avocado genome allows analysis of novel avocado genes.</title>
        <authorList>
            <person name="Nath O."/>
            <person name="Fletcher S.J."/>
            <person name="Hayward A."/>
            <person name="Shaw L.M."/>
            <person name="Masouleh A.K."/>
            <person name="Furtado A."/>
            <person name="Henry R.J."/>
            <person name="Mitter N."/>
        </authorList>
    </citation>
    <scope>NUCLEOTIDE SEQUENCE [LARGE SCALE GENOMIC DNA]</scope>
    <source>
        <strain evidence="2">cv. Hass</strain>
    </source>
</reference>
<keyword evidence="2" id="KW-1185">Reference proteome</keyword>
<gene>
    <name evidence="1" type="ORF">MRB53_005829</name>
</gene>
<comment type="caution">
    <text evidence="1">The sequence shown here is derived from an EMBL/GenBank/DDBJ whole genome shotgun (WGS) entry which is preliminary data.</text>
</comment>
<sequence length="522" mass="58567">MSLNLNSLATKPNLNQYILSLLDQCKHLNHLKQVQAFLLTLGHGQTQFFAFKLVRFCTLSPPDLLHYARLIFDHLNSPNIYLYTAMITAYASASDSKSALLLFDRMLRCGRPRPNHFIFPHVLKSCSDTAAIGSIKTIHTHVLKSGFDGYSVVQTALVDSYSKCSDIETARFLFDEMTERNVVSWTAMISGYAKLGLMGEALLLFEEMPERDAPSWNAVIAGCTQNGLFSEAISLFRRMLFTDQRPNERTVVCALSACAHLGMLHLGKWIHGYIRKNNIGPSSFISNALLDMYGKCGSLNEAWRLFNLISKRSLTSWNSMINCLALHGQSESAIALFKEMEIAGVAPDEVSFVGLLNACTHGGLVDEGCYFFKSMNQDYHIEPRIEHYGCVIDLLGRVGRFEEAMEVIRGMRIEPDEVVWGSLLNGSRVHGKMELAEFSVRKLLEIHPNNAGYGVMLANIYSECGRWEDVSKVRKILKEKGVQKTPGCSWIEIDNEVHQFHSADESHPKAEKIYECNVLSCG</sequence>
<dbReference type="Proteomes" id="UP001234297">
    <property type="component" value="Chromosome 2"/>
</dbReference>
<evidence type="ECO:0000313" key="1">
    <source>
        <dbReference type="EMBL" id="KAJ8644081.1"/>
    </source>
</evidence>
<accession>A0ACC2ME89</accession>
<protein>
    <submittedName>
        <fullName evidence="1">Uncharacterized protein</fullName>
    </submittedName>
</protein>
<evidence type="ECO:0000313" key="2">
    <source>
        <dbReference type="Proteomes" id="UP001234297"/>
    </source>
</evidence>
<organism evidence="1 2">
    <name type="scientific">Persea americana</name>
    <name type="common">Avocado</name>
    <dbReference type="NCBI Taxonomy" id="3435"/>
    <lineage>
        <taxon>Eukaryota</taxon>
        <taxon>Viridiplantae</taxon>
        <taxon>Streptophyta</taxon>
        <taxon>Embryophyta</taxon>
        <taxon>Tracheophyta</taxon>
        <taxon>Spermatophyta</taxon>
        <taxon>Magnoliopsida</taxon>
        <taxon>Magnoliidae</taxon>
        <taxon>Laurales</taxon>
        <taxon>Lauraceae</taxon>
        <taxon>Persea</taxon>
    </lineage>
</organism>
<proteinExistence type="predicted"/>
<name>A0ACC2ME89_PERAE</name>
<dbReference type="EMBL" id="CM056810">
    <property type="protein sequence ID" value="KAJ8644081.1"/>
    <property type="molecule type" value="Genomic_DNA"/>
</dbReference>